<keyword evidence="2" id="KW-0732">Signal</keyword>
<feature type="transmembrane region" description="Helical" evidence="1">
    <location>
        <begin position="162"/>
        <end position="188"/>
    </location>
</feature>
<sequence>MNRILLLMAILFCLSATSIYAAADDVRIMELPQSDREQMQVVWSKLGTDGSALMVEFKTHSNFKTHDSRLFKYDTITGTLIFNHSNFLAATDKSRKTALKSFMEELHKSKVSESTQQSITNTLRRTSTDLSAALDPIVTDSDETYIYLALRILSPYLDVIRLILGIAAIIIVLFLVMRTVLDLVYLGLPFARELMEVRSQQNGKFRFVSSTAVNSMKESETSIGSANYKNVYVLYFRRIVLRYIILSICLGYLALDGIGQIIKWLLNTYFY</sequence>
<keyword evidence="4" id="KW-1185">Reference proteome</keyword>
<accession>A0A4R5L070</accession>
<keyword evidence="1" id="KW-1133">Transmembrane helix</keyword>
<dbReference type="EMBL" id="SMRT01000001">
    <property type="protein sequence ID" value="TDG00886.1"/>
    <property type="molecule type" value="Genomic_DNA"/>
</dbReference>
<evidence type="ECO:0000256" key="2">
    <source>
        <dbReference type="SAM" id="SignalP"/>
    </source>
</evidence>
<feature type="transmembrane region" description="Helical" evidence="1">
    <location>
        <begin position="239"/>
        <end position="262"/>
    </location>
</feature>
<feature type="signal peptide" evidence="2">
    <location>
        <begin position="1"/>
        <end position="21"/>
    </location>
</feature>
<evidence type="ECO:0000313" key="4">
    <source>
        <dbReference type="Proteomes" id="UP000295636"/>
    </source>
</evidence>
<protein>
    <recommendedName>
        <fullName evidence="5">DUF2207 domain-containing protein</fullName>
    </recommendedName>
</protein>
<evidence type="ECO:0000313" key="3">
    <source>
        <dbReference type="EMBL" id="TDG00886.1"/>
    </source>
</evidence>
<gene>
    <name evidence="3" type="ORF">E1757_04550</name>
</gene>
<dbReference type="AlphaFoldDB" id="A0A4R5L070"/>
<keyword evidence="1" id="KW-0472">Membrane</keyword>
<reference evidence="3 4" key="1">
    <citation type="submission" date="2019-03" db="EMBL/GenBank/DDBJ databases">
        <title>This is whole genome sequence of Paenibacillus sp MS74 strain.</title>
        <authorList>
            <person name="Trinh H.N."/>
        </authorList>
    </citation>
    <scope>NUCLEOTIDE SEQUENCE [LARGE SCALE GENOMIC DNA]</scope>
    <source>
        <strain evidence="3 4">MS74</strain>
    </source>
</reference>
<dbReference type="RefSeq" id="WP_133225596.1">
    <property type="nucleotide sequence ID" value="NZ_SMRT01000001.1"/>
</dbReference>
<feature type="chain" id="PRO_5039499028" description="DUF2207 domain-containing protein" evidence="2">
    <location>
        <begin position="22"/>
        <end position="271"/>
    </location>
</feature>
<name>A0A4R5L070_9BACL</name>
<evidence type="ECO:0008006" key="5">
    <source>
        <dbReference type="Google" id="ProtNLM"/>
    </source>
</evidence>
<comment type="caution">
    <text evidence="3">The sequence shown here is derived from an EMBL/GenBank/DDBJ whole genome shotgun (WGS) entry which is preliminary data.</text>
</comment>
<keyword evidence="1" id="KW-0812">Transmembrane</keyword>
<organism evidence="3 4">
    <name type="scientific">Paenibacillus piri</name>
    <dbReference type="NCBI Taxonomy" id="2547395"/>
    <lineage>
        <taxon>Bacteria</taxon>
        <taxon>Bacillati</taxon>
        <taxon>Bacillota</taxon>
        <taxon>Bacilli</taxon>
        <taxon>Bacillales</taxon>
        <taxon>Paenibacillaceae</taxon>
        <taxon>Paenibacillus</taxon>
    </lineage>
</organism>
<evidence type="ECO:0000256" key="1">
    <source>
        <dbReference type="SAM" id="Phobius"/>
    </source>
</evidence>
<dbReference type="Proteomes" id="UP000295636">
    <property type="component" value="Unassembled WGS sequence"/>
</dbReference>
<dbReference type="OrthoDB" id="2590740at2"/>
<proteinExistence type="predicted"/>